<comment type="subunit">
    <text evidence="11">Heterotrimer of RecB, RecC and RecD. All subunits contribute to DNA-binding.</text>
</comment>
<dbReference type="InterPro" id="IPR027417">
    <property type="entry name" value="P-loop_NTPase"/>
</dbReference>
<keyword evidence="8 11" id="KW-0238">DNA-binding</keyword>
<gene>
    <name evidence="11 13" type="primary">recD</name>
    <name evidence="13" type="ORF">C6P61_14940</name>
</gene>
<proteinExistence type="inferred from homology"/>
<keyword evidence="5 11" id="KW-0347">Helicase</keyword>
<keyword evidence="1 11" id="KW-0540">Nuclease</keyword>
<dbReference type="NCBIfam" id="TIGR01447">
    <property type="entry name" value="recD"/>
    <property type="match status" value="1"/>
</dbReference>
<evidence type="ECO:0000256" key="9">
    <source>
        <dbReference type="ARBA" id="ARBA00023204"/>
    </source>
</evidence>
<dbReference type="CDD" id="cd17933">
    <property type="entry name" value="DEXSc_RecD-like"/>
    <property type="match status" value="1"/>
</dbReference>
<evidence type="ECO:0000256" key="1">
    <source>
        <dbReference type="ARBA" id="ARBA00022722"/>
    </source>
</evidence>
<dbReference type="GO" id="GO:0000724">
    <property type="term" value="P:double-strand break repair via homologous recombination"/>
    <property type="evidence" value="ECO:0007669"/>
    <property type="project" value="UniProtKB-UniRule"/>
</dbReference>
<evidence type="ECO:0000256" key="7">
    <source>
        <dbReference type="ARBA" id="ARBA00022840"/>
    </source>
</evidence>
<dbReference type="Gene3D" id="3.40.50.300">
    <property type="entry name" value="P-loop containing nucleotide triphosphate hydrolases"/>
    <property type="match status" value="3"/>
</dbReference>
<dbReference type="CDD" id="cd18809">
    <property type="entry name" value="SF1_C_RecD"/>
    <property type="match status" value="1"/>
</dbReference>
<dbReference type="InterPro" id="IPR006344">
    <property type="entry name" value="RecD"/>
</dbReference>
<dbReference type="Pfam" id="PF21185">
    <property type="entry name" value="RecD_N"/>
    <property type="match status" value="1"/>
</dbReference>
<dbReference type="GO" id="GO:0016887">
    <property type="term" value="F:ATP hydrolysis activity"/>
    <property type="evidence" value="ECO:0007669"/>
    <property type="project" value="RHEA"/>
</dbReference>
<dbReference type="Pfam" id="PF13538">
    <property type="entry name" value="UvrD_C_2"/>
    <property type="match status" value="1"/>
</dbReference>
<dbReference type="InterPro" id="IPR003593">
    <property type="entry name" value="AAA+_ATPase"/>
</dbReference>
<comment type="catalytic activity">
    <reaction evidence="11">
        <text>ATP + H2O = ADP + phosphate + H(+)</text>
        <dbReference type="Rhea" id="RHEA:13065"/>
        <dbReference type="ChEBI" id="CHEBI:15377"/>
        <dbReference type="ChEBI" id="CHEBI:15378"/>
        <dbReference type="ChEBI" id="CHEBI:30616"/>
        <dbReference type="ChEBI" id="CHEBI:43474"/>
        <dbReference type="ChEBI" id="CHEBI:456216"/>
        <dbReference type="EC" id="5.6.2.3"/>
    </reaction>
</comment>
<evidence type="ECO:0000256" key="8">
    <source>
        <dbReference type="ARBA" id="ARBA00023125"/>
    </source>
</evidence>
<dbReference type="InterPro" id="IPR027785">
    <property type="entry name" value="UvrD-like_helicase_C"/>
</dbReference>
<dbReference type="InterPro" id="IPR050534">
    <property type="entry name" value="Coronavir_polyprotein_1ab"/>
</dbReference>
<dbReference type="SMART" id="SM00382">
    <property type="entry name" value="AAA"/>
    <property type="match status" value="1"/>
</dbReference>
<comment type="similarity">
    <text evidence="11">Belongs to the RecD family.</text>
</comment>
<evidence type="ECO:0000256" key="3">
    <source>
        <dbReference type="ARBA" id="ARBA00022763"/>
    </source>
</evidence>
<dbReference type="SUPFAM" id="SSF52540">
    <property type="entry name" value="P-loop containing nucleoside triphosphate hydrolases"/>
    <property type="match status" value="2"/>
</dbReference>
<dbReference type="OrthoDB" id="9803432at2"/>
<keyword evidence="3 11" id="KW-0227">DNA damage</keyword>
<dbReference type="GO" id="GO:0008854">
    <property type="term" value="F:exodeoxyribonuclease V activity"/>
    <property type="evidence" value="ECO:0007669"/>
    <property type="project" value="InterPro"/>
</dbReference>
<evidence type="ECO:0000256" key="6">
    <source>
        <dbReference type="ARBA" id="ARBA00022839"/>
    </source>
</evidence>
<feature type="domain" description="AAA+ ATPase" evidence="12">
    <location>
        <begin position="223"/>
        <end position="567"/>
    </location>
</feature>
<keyword evidence="10 11" id="KW-0413">Isomerase</keyword>
<dbReference type="EMBL" id="PVLR01000047">
    <property type="protein sequence ID" value="PRD67724.1"/>
    <property type="molecule type" value="Genomic_DNA"/>
</dbReference>
<evidence type="ECO:0000313" key="14">
    <source>
        <dbReference type="Proteomes" id="UP000238326"/>
    </source>
</evidence>
<dbReference type="Pfam" id="PF13245">
    <property type="entry name" value="AAA_19"/>
    <property type="match status" value="1"/>
</dbReference>
<dbReference type="AlphaFoldDB" id="A0A2S9KBD4"/>
<dbReference type="GO" id="GO:0043139">
    <property type="term" value="F:5'-3' DNA helicase activity"/>
    <property type="evidence" value="ECO:0007669"/>
    <property type="project" value="UniProtKB-UniRule"/>
</dbReference>
<keyword evidence="7 11" id="KW-0067">ATP-binding</keyword>
<feature type="binding site" evidence="11">
    <location>
        <begin position="231"/>
        <end position="238"/>
    </location>
    <ligand>
        <name>ATP</name>
        <dbReference type="ChEBI" id="CHEBI:30616"/>
    </ligand>
</feature>
<dbReference type="PANTHER" id="PTHR43788:SF6">
    <property type="entry name" value="DNA HELICASE B"/>
    <property type="match status" value="1"/>
</dbReference>
<comment type="function">
    <text evidence="11">A helicase/nuclease that prepares dsDNA breaks (DSB) for recombinational DNA repair. Binds to DSBs and unwinds DNA via a highly rapid and processive ATP-dependent bidirectional helicase activity. Unwinds dsDNA until it encounters a Chi (crossover hotspot instigator) sequence from the 3' direction. Cuts ssDNA a few nucleotides 3' to the Chi site. The properties and activities of the enzyme are changed at Chi. The Chi-altered holoenzyme produces a long 3'-ssDNA overhang and facilitates RecA-binding to the ssDNA for homologous DNA recombination and repair. Holoenzyme degrades any linearized DNA that is unable to undergo homologous recombination. In the holoenzyme this subunit has ssDNA-dependent ATPase and 5'-3' helicase activity. When added to pre-assembled RecBC greatly stimulates nuclease activity and augments holoenzyme processivity. Negatively regulates the RecA-loading ability of RecBCD.</text>
</comment>
<evidence type="ECO:0000256" key="4">
    <source>
        <dbReference type="ARBA" id="ARBA00022801"/>
    </source>
</evidence>
<dbReference type="Proteomes" id="UP000238326">
    <property type="component" value="Unassembled WGS sequence"/>
</dbReference>
<keyword evidence="6 11" id="KW-0269">Exonuclease</keyword>
<comment type="miscellaneous">
    <text evidence="11">In the RecBCD complex, RecB has a slow 3'-5' helicase, an exonuclease activity and loads RecA onto ssDNA, RecD has a fast 5'-3' helicase activity, while RecC stimulates the ATPase and processivity of the RecB helicase and contributes to recognition of the Chi site.</text>
</comment>
<keyword evidence="4 11" id="KW-0378">Hydrolase</keyword>
<dbReference type="GO" id="GO:0009338">
    <property type="term" value="C:exodeoxyribonuclease V complex"/>
    <property type="evidence" value="ECO:0007669"/>
    <property type="project" value="InterPro"/>
</dbReference>
<dbReference type="GO" id="GO:0005524">
    <property type="term" value="F:ATP binding"/>
    <property type="evidence" value="ECO:0007669"/>
    <property type="project" value="UniProtKB-UniRule"/>
</dbReference>
<evidence type="ECO:0000256" key="10">
    <source>
        <dbReference type="ARBA" id="ARBA00023235"/>
    </source>
</evidence>
<dbReference type="PANTHER" id="PTHR43788">
    <property type="entry name" value="DNA2/NAM7 HELICASE FAMILY MEMBER"/>
    <property type="match status" value="1"/>
</dbReference>
<dbReference type="Gene3D" id="1.10.10.1020">
    <property type="entry name" value="RecBCD complex, subunit RecD, N-terminal domain"/>
    <property type="match status" value="1"/>
</dbReference>
<evidence type="ECO:0000256" key="5">
    <source>
        <dbReference type="ARBA" id="ARBA00022806"/>
    </source>
</evidence>
<sequence>MPDGARRHARAPLARHAMTDTLHTLHAWADQGWLRRLDSALAAFVQQQDPQAAPAVLVASALLAQMEGRGHSCLPLAKLVQPAAALLGWPDLAQLELQALWSSLPAGLDGWVQALQDCRLVRQALTDEAAGQDEPDLGQPLVLGGTRAAPLLYMRRYWVYEQQVASAITERAARLQPVDRALARQWLDRMFTPQPIEPIEPTDPSQAEPRTDWQKIACALALRSGLTVITGGPGTGKTYTAARLLALLLAMSPDASRLKVALAAPTGKAAARLRQSIDQSLGSLQPSLGHTLDLQTLTTRIGKASTVHSLLGMQMGSRQFRHDARHPLDLDLLIVDETSMIHLEMMAALLQAMPPHARLVLLGDKDQLASVEAGSVLGDLCAHAAQVRYDAATRDYLLEATGEALPASSARGSALDQQTVMLRHSRRFGTTIGALAREVNAGQAGPAMQLLRQNHDGLVWLAPQPASPEILLQLALQGRPGASASYSDYLLTIQAGPNQLQAQDPTQAAGQESPEQAHADWVKRVLIAFDRFRILCAVHEGEWGDRALNQGVQRALAARRLIRPEGEWFIGRPVMVTRNDKALGIFNGDVGIVLPSASASSSGSKSLRAYFLDGEQLRSVAVSRLAHVETAFAMTIHKSQGSEFAHTVVVLPEVGGEIITRELVYTGITRAREFLSIVEPRPGLLGEAIGRQVQRASGLEFRTSKGI</sequence>
<dbReference type="HAMAP" id="MF_01487">
    <property type="entry name" value="RecD"/>
    <property type="match status" value="1"/>
</dbReference>
<dbReference type="InterPro" id="IPR041851">
    <property type="entry name" value="RecD_N_sf"/>
</dbReference>
<dbReference type="InterPro" id="IPR049550">
    <property type="entry name" value="RecD_N"/>
</dbReference>
<accession>A0A2S9KBD4</accession>
<evidence type="ECO:0000256" key="11">
    <source>
        <dbReference type="HAMAP-Rule" id="MF_01487"/>
    </source>
</evidence>
<evidence type="ECO:0000256" key="2">
    <source>
        <dbReference type="ARBA" id="ARBA00022741"/>
    </source>
</evidence>
<reference evidence="13 14" key="1">
    <citation type="submission" date="2018-03" db="EMBL/GenBank/DDBJ databases">
        <title>Comparative genomics illustrates the genes involved in a hyperalkaliphilic mechanisms of Serpentinomonas isolated from highly-alkaline calcium-rich serpentinized springs.</title>
        <authorList>
            <person name="Suzuki S."/>
            <person name="Ishii S."/>
            <person name="Walworth N."/>
            <person name="Bird L."/>
            <person name="Kuenen J.G."/>
            <person name="Nealson K.H."/>
        </authorList>
    </citation>
    <scope>NUCLEOTIDE SEQUENCE [LARGE SCALE GENOMIC DNA]</scope>
    <source>
        <strain evidence="13 14">83</strain>
    </source>
</reference>
<dbReference type="GO" id="GO:0003677">
    <property type="term" value="F:DNA binding"/>
    <property type="evidence" value="ECO:0007669"/>
    <property type="project" value="UniProtKB-UniRule"/>
</dbReference>
<dbReference type="GO" id="GO:0017116">
    <property type="term" value="F:single-stranded DNA helicase activity"/>
    <property type="evidence" value="ECO:0007669"/>
    <property type="project" value="TreeGrafter"/>
</dbReference>
<organism evidence="13 14">
    <name type="scientific">Malikia spinosa</name>
    <dbReference type="NCBI Taxonomy" id="86180"/>
    <lineage>
        <taxon>Bacteria</taxon>
        <taxon>Pseudomonadati</taxon>
        <taxon>Pseudomonadota</taxon>
        <taxon>Betaproteobacteria</taxon>
        <taxon>Burkholderiales</taxon>
        <taxon>Comamonadaceae</taxon>
        <taxon>Malikia</taxon>
    </lineage>
</organism>
<protein>
    <recommendedName>
        <fullName evidence="11">RecBCD enzyme subunit RecD</fullName>
        <ecNumber evidence="11">5.6.2.3</ecNumber>
    </recommendedName>
    <alternativeName>
        <fullName evidence="11">DNA 5'-3' helicase subunit RecD</fullName>
    </alternativeName>
    <alternativeName>
        <fullName evidence="11">Exonuclease V subunit RecD</fullName>
        <shortName evidence="11">ExoV subunit RecD</shortName>
    </alternativeName>
    <alternativeName>
        <fullName evidence="11">Helicase/nuclease RecBCD subunit RecD</fullName>
    </alternativeName>
</protein>
<name>A0A2S9KBD4_9BURK</name>
<dbReference type="EC" id="5.6.2.3" evidence="11"/>
<evidence type="ECO:0000259" key="12">
    <source>
        <dbReference type="SMART" id="SM00382"/>
    </source>
</evidence>
<keyword evidence="9 11" id="KW-0234">DNA repair</keyword>
<evidence type="ECO:0000313" key="13">
    <source>
        <dbReference type="EMBL" id="PRD67724.1"/>
    </source>
</evidence>
<keyword evidence="2 11" id="KW-0547">Nucleotide-binding</keyword>
<keyword evidence="14" id="KW-1185">Reference proteome</keyword>
<comment type="caution">
    <text evidence="13">The sequence shown here is derived from an EMBL/GenBank/DDBJ whole genome shotgun (WGS) entry which is preliminary data.</text>
</comment>